<dbReference type="EMBL" id="MT141539">
    <property type="protein sequence ID" value="QJA65496.1"/>
    <property type="molecule type" value="Genomic_DNA"/>
</dbReference>
<feature type="region of interest" description="Disordered" evidence="1">
    <location>
        <begin position="73"/>
        <end position="103"/>
    </location>
</feature>
<evidence type="ECO:0000256" key="1">
    <source>
        <dbReference type="SAM" id="MobiDB-lite"/>
    </source>
</evidence>
<reference evidence="2" key="1">
    <citation type="submission" date="2020-03" db="EMBL/GenBank/DDBJ databases">
        <title>The deep terrestrial virosphere.</title>
        <authorList>
            <person name="Holmfeldt K."/>
            <person name="Nilsson E."/>
            <person name="Simone D."/>
            <person name="Lopez-Fernandez M."/>
            <person name="Wu X."/>
            <person name="de Brujin I."/>
            <person name="Lundin D."/>
            <person name="Andersson A."/>
            <person name="Bertilsson S."/>
            <person name="Dopson M."/>
        </authorList>
    </citation>
    <scope>NUCLEOTIDE SEQUENCE</scope>
    <source>
        <strain evidence="3">MM415A00721</strain>
        <strain evidence="2">MM415B00395</strain>
    </source>
</reference>
<dbReference type="AlphaFoldDB" id="A0A6M3J6I6"/>
<evidence type="ECO:0000313" key="3">
    <source>
        <dbReference type="EMBL" id="QJA80438.1"/>
    </source>
</evidence>
<feature type="compositionally biased region" description="Polar residues" evidence="1">
    <location>
        <begin position="74"/>
        <end position="89"/>
    </location>
</feature>
<protein>
    <submittedName>
        <fullName evidence="2">Uncharacterized protein</fullName>
    </submittedName>
</protein>
<gene>
    <name evidence="3" type="ORF">MM415A00721_0011</name>
    <name evidence="2" type="ORF">MM415B00395_0042</name>
</gene>
<proteinExistence type="predicted"/>
<evidence type="ECO:0000313" key="2">
    <source>
        <dbReference type="EMBL" id="QJA65496.1"/>
    </source>
</evidence>
<organism evidence="2">
    <name type="scientific">viral metagenome</name>
    <dbReference type="NCBI Taxonomy" id="1070528"/>
    <lineage>
        <taxon>unclassified sequences</taxon>
        <taxon>metagenomes</taxon>
        <taxon>organismal metagenomes</taxon>
    </lineage>
</organism>
<name>A0A6M3J6I6_9ZZZZ</name>
<dbReference type="EMBL" id="MT142422">
    <property type="protein sequence ID" value="QJA80438.1"/>
    <property type="molecule type" value="Genomic_DNA"/>
</dbReference>
<accession>A0A6M3J6I6</accession>
<sequence>MDIEKIKLLFTLKQGETFWKKGMILQSPFPAPIIEEIRGVLSRKIIPPTIEILERKGQSVISEKPKIEIEKTDSLPNQVLPETNGSPNVNEIRKPVRRKSKTA</sequence>